<feature type="region of interest" description="Disordered" evidence="1">
    <location>
        <begin position="45"/>
        <end position="116"/>
    </location>
</feature>
<organism evidence="2 3">
    <name type="scientific">Phoenix dactylifera</name>
    <name type="common">Date palm</name>
    <dbReference type="NCBI Taxonomy" id="42345"/>
    <lineage>
        <taxon>Eukaryota</taxon>
        <taxon>Viridiplantae</taxon>
        <taxon>Streptophyta</taxon>
        <taxon>Embryophyta</taxon>
        <taxon>Tracheophyta</taxon>
        <taxon>Spermatophyta</taxon>
        <taxon>Magnoliopsida</taxon>
        <taxon>Liliopsida</taxon>
        <taxon>Arecaceae</taxon>
        <taxon>Coryphoideae</taxon>
        <taxon>Phoeniceae</taxon>
        <taxon>Phoenix</taxon>
    </lineage>
</organism>
<feature type="compositionally biased region" description="Basic and acidic residues" evidence="1">
    <location>
        <begin position="99"/>
        <end position="115"/>
    </location>
</feature>
<feature type="compositionally biased region" description="Basic residues" evidence="1">
    <location>
        <begin position="68"/>
        <end position="85"/>
    </location>
</feature>
<feature type="compositionally biased region" description="Basic and acidic residues" evidence="1">
    <location>
        <begin position="305"/>
        <end position="316"/>
    </location>
</feature>
<feature type="compositionally biased region" description="Low complexity" evidence="1">
    <location>
        <begin position="347"/>
        <end position="362"/>
    </location>
</feature>
<feature type="compositionally biased region" description="Basic and acidic residues" evidence="1">
    <location>
        <begin position="178"/>
        <end position="187"/>
    </location>
</feature>
<proteinExistence type="predicted"/>
<evidence type="ECO:0000313" key="3">
    <source>
        <dbReference type="RefSeq" id="XP_038977138.1"/>
    </source>
</evidence>
<dbReference type="Proteomes" id="UP000228380">
    <property type="component" value="Unplaced"/>
</dbReference>
<name>A0A8B8ZZZ5_PHODC</name>
<feature type="compositionally biased region" description="Polar residues" evidence="1">
    <location>
        <begin position="156"/>
        <end position="177"/>
    </location>
</feature>
<evidence type="ECO:0000256" key="1">
    <source>
        <dbReference type="SAM" id="MobiDB-lite"/>
    </source>
</evidence>
<dbReference type="KEGG" id="pda:103698654"/>
<feature type="compositionally biased region" description="Low complexity" evidence="1">
    <location>
        <begin position="188"/>
        <end position="207"/>
    </location>
</feature>
<feature type="region of interest" description="Disordered" evidence="1">
    <location>
        <begin position="512"/>
        <end position="567"/>
    </location>
</feature>
<protein>
    <submittedName>
        <fullName evidence="3">TNF receptor-associated factor homolog 1b-like isoform X1</fullName>
    </submittedName>
</protein>
<sequence length="757" mass="81792">MKPAQVFCSPFLSLFVSYMFSGSSRIEVAYQEAVALKRQEELIREEEAAGQAENELRAKRGAAEKDKRAKKKQGKQKRNNRKGKDRGRDEKSDAMMWEKVQRQSPSDERGLDDFPSKQMDLVIERIDTLEDASDVSDNGDFVADVLQPDLDDRDNSTVNWDTDTSEIQPPRVASSSELQKEQTEKRNPSVMDDSSSTCSTDSVPSVVMNGPHRGNALPNKSQASPSRAKNQRNKEIHEQTVFAHGGNNPPSNTAVDAGHSCDVSSSMSPQPESEAAVPILKDQIHWLEQNLVEKEEVVTLQKKLNVKDQVDVERPSKTRTAGSSSSSSSPGKKPPYILQQPKQSYETTAMASATTASTLAMAEPVCSKEPPSSSTPQNDKPVPSASRSPKISSKSEASRHTIQAKSTNSPNQATTMSRPCSAPLNPAPRPAAPIVSTIQTLPLLSRSVSAAGRLGADPSPSAPSYIPQSYRNAIMGKTTMGASPAGFAHHSTSSGQGVGYSQAPSALVSSASVLPPQNSARKEQSSGRRGFIFGSVKPETLYGQPPRKDDCACPEPSSCGGRSSSNDVSDIERLDIYGEMQAKHPSAEIPSSANSYQAQGVVADEFPHLDIINDLLDEEQSNGKAANGLHHHHHHSFSRQYSFPGDASTADFGPLNGSCRFDQAEQFGDEGFQRVYGSSNSSVHGLREGHFSQADLSAYVNGQMDGVMQNQWLYGCTDLSMLNLGTGDANGYSYQLPEYSNLVSGVNGYMYRPANGP</sequence>
<dbReference type="RefSeq" id="XP_038977138.1">
    <property type="nucleotide sequence ID" value="XM_039121210.1"/>
</dbReference>
<dbReference type="GeneID" id="103698654"/>
<dbReference type="AlphaFoldDB" id="A0A8B8ZZZ5"/>
<feature type="compositionally biased region" description="Polar residues" evidence="1">
    <location>
        <begin position="218"/>
        <end position="228"/>
    </location>
</feature>
<dbReference type="InterPro" id="IPR055327">
    <property type="entry name" value="TRAF1A/B"/>
</dbReference>
<gene>
    <name evidence="3" type="primary">LOC103698654</name>
</gene>
<feature type="region of interest" description="Disordered" evidence="1">
    <location>
        <begin position="130"/>
        <end position="276"/>
    </location>
</feature>
<accession>A0A8B8ZZZ5</accession>
<feature type="compositionally biased region" description="Polar residues" evidence="1">
    <location>
        <begin position="400"/>
        <end position="418"/>
    </location>
</feature>
<dbReference type="OrthoDB" id="660257at2759"/>
<feature type="region of interest" description="Disordered" evidence="1">
    <location>
        <begin position="302"/>
        <end position="431"/>
    </location>
</feature>
<reference evidence="3" key="1">
    <citation type="submission" date="2025-08" db="UniProtKB">
        <authorList>
            <consortium name="RefSeq"/>
        </authorList>
    </citation>
    <scope>IDENTIFICATION</scope>
    <source>
        <tissue evidence="3">Young leaves</tissue>
    </source>
</reference>
<dbReference type="PANTHER" id="PTHR47477">
    <property type="entry name" value="TNF RECEPTOR-ASSOCIATED FACTOR HOMOLOG 1A"/>
    <property type="match status" value="1"/>
</dbReference>
<keyword evidence="2" id="KW-1185">Reference proteome</keyword>
<feature type="compositionally biased region" description="Low complexity" evidence="1">
    <location>
        <begin position="383"/>
        <end position="395"/>
    </location>
</feature>
<evidence type="ECO:0000313" key="2">
    <source>
        <dbReference type="Proteomes" id="UP000228380"/>
    </source>
</evidence>
<feature type="compositionally biased region" description="Polar residues" evidence="1">
    <location>
        <begin position="262"/>
        <end position="271"/>
    </location>
</feature>
<feature type="compositionally biased region" description="Basic and acidic residues" evidence="1">
    <location>
        <begin position="54"/>
        <end position="67"/>
    </location>
</feature>
<dbReference type="PANTHER" id="PTHR47477:SF8">
    <property type="entry name" value="TNF RECEPTOR-ASSOCIATED FACTOR HOMOLOG 1A"/>
    <property type="match status" value="1"/>
</dbReference>